<dbReference type="SUPFAM" id="SSF161098">
    <property type="entry name" value="MetI-like"/>
    <property type="match status" value="1"/>
</dbReference>
<dbReference type="PANTHER" id="PTHR43376">
    <property type="entry name" value="OLIGOPEPTIDE TRANSPORT SYSTEM PERMEASE PROTEIN"/>
    <property type="match status" value="1"/>
</dbReference>
<evidence type="ECO:0000256" key="5">
    <source>
        <dbReference type="RuleBase" id="RU363032"/>
    </source>
</evidence>
<evidence type="ECO:0000259" key="6">
    <source>
        <dbReference type="PROSITE" id="PS50928"/>
    </source>
</evidence>
<accession>A0ABW8LF50</accession>
<keyword evidence="3 5" id="KW-1133">Transmembrane helix</keyword>
<feature type="transmembrane region" description="Helical" evidence="5">
    <location>
        <begin position="252"/>
        <end position="273"/>
    </location>
</feature>
<keyword evidence="2 5" id="KW-0812">Transmembrane</keyword>
<feature type="transmembrane region" description="Helical" evidence="5">
    <location>
        <begin position="9"/>
        <end position="29"/>
    </location>
</feature>
<evidence type="ECO:0000256" key="2">
    <source>
        <dbReference type="ARBA" id="ARBA00022692"/>
    </source>
</evidence>
<sequence length="327" mass="35328">MRYVLRKLGFYAVAAWMAVTVNFFLPRLIPGDPVQLMMARMAQSGPVEPGQEEALASMLGLSHGNILTQYWDYLGSVVHLDFGLSVTYFPSPVTDVLSDALPWTLVLVGAATLISFVLGLTLGTLAGWRRGSWLDSLVPSTTFLAAVPYFWLALLLLYLFSQVWGVLPLGGGYDETLDMGLNGAFLSSAVEHAVLPAATIVLSSVGGWMLGMRNMMVSTLAEDYVTAAEAKGLRPRTVMVGYAARNAVLPSVAGFAISLGFIVSGSLVMEIVFSYPGMGFTLLQAVENTDYPLMQAVFLVITFAVLAANFLVDLVYGFVDPRTRQAR</sequence>
<dbReference type="Pfam" id="PF00528">
    <property type="entry name" value="BPD_transp_1"/>
    <property type="match status" value="1"/>
</dbReference>
<evidence type="ECO:0000256" key="3">
    <source>
        <dbReference type="ARBA" id="ARBA00022989"/>
    </source>
</evidence>
<protein>
    <submittedName>
        <fullName evidence="7">ABC transporter permease</fullName>
    </submittedName>
</protein>
<keyword evidence="5" id="KW-0813">Transport</keyword>
<dbReference type="PANTHER" id="PTHR43376:SF1">
    <property type="entry name" value="OLIGOPEPTIDE TRANSPORT SYSTEM PERMEASE PROTEIN"/>
    <property type="match status" value="1"/>
</dbReference>
<feature type="transmembrane region" description="Helical" evidence="5">
    <location>
        <begin position="193"/>
        <end position="211"/>
    </location>
</feature>
<evidence type="ECO:0000313" key="7">
    <source>
        <dbReference type="EMBL" id="MFK4264542.1"/>
    </source>
</evidence>
<proteinExistence type="inferred from homology"/>
<keyword evidence="8" id="KW-1185">Reference proteome</keyword>
<dbReference type="RefSeq" id="WP_358632561.1">
    <property type="nucleotide sequence ID" value="NZ_JBFACG010000007.1"/>
</dbReference>
<evidence type="ECO:0000256" key="1">
    <source>
        <dbReference type="ARBA" id="ARBA00004141"/>
    </source>
</evidence>
<comment type="caution">
    <text evidence="7">The sequence shown here is derived from an EMBL/GenBank/DDBJ whole genome shotgun (WGS) entry which is preliminary data.</text>
</comment>
<dbReference type="Proteomes" id="UP001620295">
    <property type="component" value="Unassembled WGS sequence"/>
</dbReference>
<name>A0ABW8LF50_9ACTN</name>
<comment type="similarity">
    <text evidence="5">Belongs to the binding-protein-dependent transport system permease family.</text>
</comment>
<keyword evidence="4 5" id="KW-0472">Membrane</keyword>
<feature type="transmembrane region" description="Helical" evidence="5">
    <location>
        <begin position="293"/>
        <end position="319"/>
    </location>
</feature>
<feature type="transmembrane region" description="Helical" evidence="5">
    <location>
        <begin position="137"/>
        <end position="160"/>
    </location>
</feature>
<evidence type="ECO:0000313" key="8">
    <source>
        <dbReference type="Proteomes" id="UP001620295"/>
    </source>
</evidence>
<feature type="domain" description="ABC transmembrane type-1" evidence="6">
    <location>
        <begin position="101"/>
        <end position="312"/>
    </location>
</feature>
<reference evidence="7 8" key="1">
    <citation type="submission" date="2024-11" db="EMBL/GenBank/DDBJ databases">
        <title>The Natural Products Discovery Center: Release of the First 8490 Sequenced Strains for Exploring Actinobacteria Biosynthetic Diversity.</title>
        <authorList>
            <person name="Kalkreuter E."/>
            <person name="Kautsar S.A."/>
            <person name="Yang D."/>
            <person name="Bader C.D."/>
            <person name="Teijaro C.N."/>
            <person name="Fluegel L."/>
            <person name="Davis C.M."/>
            <person name="Simpson J.R."/>
            <person name="Lauterbach L."/>
            <person name="Steele A.D."/>
            <person name="Gui C."/>
            <person name="Meng S."/>
            <person name="Li G."/>
            <person name="Viehrig K."/>
            <person name="Ye F."/>
            <person name="Su P."/>
            <person name="Kiefer A.F."/>
            <person name="Nichols A."/>
            <person name="Cepeda A.J."/>
            <person name="Yan W."/>
            <person name="Fan B."/>
            <person name="Jiang Y."/>
            <person name="Adhikari A."/>
            <person name="Zheng C.-J."/>
            <person name="Schuster L."/>
            <person name="Cowan T.M."/>
            <person name="Smanski M.J."/>
            <person name="Chevrette M.G."/>
            <person name="De Carvalho L.P.S."/>
            <person name="Shen B."/>
        </authorList>
    </citation>
    <scope>NUCLEOTIDE SEQUENCE [LARGE SCALE GENOMIC DNA]</scope>
    <source>
        <strain evidence="7 8">NPDC020863</strain>
    </source>
</reference>
<gene>
    <name evidence="7" type="ORF">ACI2L5_06320</name>
</gene>
<dbReference type="PROSITE" id="PS50928">
    <property type="entry name" value="ABC_TM1"/>
    <property type="match status" value="1"/>
</dbReference>
<dbReference type="EMBL" id="JBJDQH010000002">
    <property type="protein sequence ID" value="MFK4264542.1"/>
    <property type="molecule type" value="Genomic_DNA"/>
</dbReference>
<feature type="transmembrane region" description="Helical" evidence="5">
    <location>
        <begin position="100"/>
        <end position="125"/>
    </location>
</feature>
<organism evidence="7 8">
    <name type="scientific">Streptomyces milbemycinicus</name>
    <dbReference type="NCBI Taxonomy" id="476552"/>
    <lineage>
        <taxon>Bacteria</taxon>
        <taxon>Bacillati</taxon>
        <taxon>Actinomycetota</taxon>
        <taxon>Actinomycetes</taxon>
        <taxon>Kitasatosporales</taxon>
        <taxon>Streptomycetaceae</taxon>
        <taxon>Streptomyces</taxon>
    </lineage>
</organism>
<comment type="subcellular location">
    <subcellularLocation>
        <location evidence="5">Cell membrane</location>
        <topology evidence="5">Multi-pass membrane protein</topology>
    </subcellularLocation>
    <subcellularLocation>
        <location evidence="1">Membrane</location>
        <topology evidence="1">Multi-pass membrane protein</topology>
    </subcellularLocation>
</comment>
<dbReference type="CDD" id="cd06261">
    <property type="entry name" value="TM_PBP2"/>
    <property type="match status" value="1"/>
</dbReference>
<evidence type="ECO:0000256" key="4">
    <source>
        <dbReference type="ARBA" id="ARBA00023136"/>
    </source>
</evidence>
<dbReference type="InterPro" id="IPR035906">
    <property type="entry name" value="MetI-like_sf"/>
</dbReference>
<dbReference type="InterPro" id="IPR000515">
    <property type="entry name" value="MetI-like"/>
</dbReference>
<dbReference type="Gene3D" id="1.10.3720.10">
    <property type="entry name" value="MetI-like"/>
    <property type="match status" value="1"/>
</dbReference>